<dbReference type="EMBL" id="AVFL01000027">
    <property type="protein sequence ID" value="EWY37394.1"/>
    <property type="molecule type" value="Genomic_DNA"/>
</dbReference>
<organism evidence="2 3">
    <name type="scientific">Skermanella stibiiresistens SB22</name>
    <dbReference type="NCBI Taxonomy" id="1385369"/>
    <lineage>
        <taxon>Bacteria</taxon>
        <taxon>Pseudomonadati</taxon>
        <taxon>Pseudomonadota</taxon>
        <taxon>Alphaproteobacteria</taxon>
        <taxon>Rhodospirillales</taxon>
        <taxon>Azospirillaceae</taxon>
        <taxon>Skermanella</taxon>
    </lineage>
</organism>
<name>W9GUD2_9PROT</name>
<feature type="region of interest" description="Disordered" evidence="1">
    <location>
        <begin position="195"/>
        <end position="214"/>
    </location>
</feature>
<comment type="caution">
    <text evidence="2">The sequence shown here is derived from an EMBL/GenBank/DDBJ whole genome shotgun (WGS) entry which is preliminary data.</text>
</comment>
<protein>
    <recommendedName>
        <fullName evidence="4">Terminase</fullName>
    </recommendedName>
</protein>
<dbReference type="Gene3D" id="1.10.10.1400">
    <property type="entry name" value="Terminase, small subunit, N-terminal DNA-binding domain, HTH motif"/>
    <property type="match status" value="1"/>
</dbReference>
<dbReference type="Proteomes" id="UP000019486">
    <property type="component" value="Unassembled WGS sequence"/>
</dbReference>
<dbReference type="InterPro" id="IPR005335">
    <property type="entry name" value="Terminase_ssu"/>
</dbReference>
<evidence type="ECO:0000313" key="2">
    <source>
        <dbReference type="EMBL" id="EWY37394.1"/>
    </source>
</evidence>
<dbReference type="STRING" id="1385369.N825_11730"/>
<evidence type="ECO:0008006" key="4">
    <source>
        <dbReference type="Google" id="ProtNLM"/>
    </source>
</evidence>
<gene>
    <name evidence="2" type="ORF">N825_11730</name>
</gene>
<proteinExistence type="predicted"/>
<feature type="region of interest" description="Disordered" evidence="1">
    <location>
        <begin position="100"/>
        <end position="162"/>
    </location>
</feature>
<dbReference type="GO" id="GO:0051276">
    <property type="term" value="P:chromosome organization"/>
    <property type="evidence" value="ECO:0007669"/>
    <property type="project" value="InterPro"/>
</dbReference>
<feature type="region of interest" description="Disordered" evidence="1">
    <location>
        <begin position="1"/>
        <end position="26"/>
    </location>
</feature>
<reference evidence="2 3" key="1">
    <citation type="submission" date="2013-08" db="EMBL/GenBank/DDBJ databases">
        <title>The genome sequence of Skermanella stibiiresistens.</title>
        <authorList>
            <person name="Zhu W."/>
            <person name="Wang G."/>
        </authorList>
    </citation>
    <scope>NUCLEOTIDE SEQUENCE [LARGE SCALE GENOMIC DNA]</scope>
    <source>
        <strain evidence="2 3">SB22</strain>
    </source>
</reference>
<accession>W9GUD2</accession>
<feature type="compositionally biased region" description="Basic and acidic residues" evidence="1">
    <location>
        <begin position="204"/>
        <end position="214"/>
    </location>
</feature>
<dbReference type="InterPro" id="IPR038713">
    <property type="entry name" value="Terminase_Gp1_N_sf"/>
</dbReference>
<feature type="compositionally biased region" description="Acidic residues" evidence="1">
    <location>
        <begin position="109"/>
        <end position="130"/>
    </location>
</feature>
<evidence type="ECO:0000256" key="1">
    <source>
        <dbReference type="SAM" id="MobiDB-lite"/>
    </source>
</evidence>
<feature type="compositionally biased region" description="Low complexity" evidence="1">
    <location>
        <begin position="1"/>
        <end position="15"/>
    </location>
</feature>
<evidence type="ECO:0000313" key="3">
    <source>
        <dbReference type="Proteomes" id="UP000019486"/>
    </source>
</evidence>
<dbReference type="AlphaFoldDB" id="W9GUD2"/>
<dbReference type="Pfam" id="PF03592">
    <property type="entry name" value="Terminase_2"/>
    <property type="match status" value="1"/>
</dbReference>
<sequence length="214" mass="23072">MAAGASAAEAARRAGYSPKGAKQRGHFLMSRPEVRAHIDQLRQLHRAFHKAELDNAAEIMEIAIGDALDAKKPMQVMRAVEFRLKLIGVIQDRRITLHHHDDRQSPDAVVEDMAPDPDEWLDGLPDEPAEAEAPVVTKPAVTKPEVTNSDLPPLSANDPRSPASLIKSLKSALPPDFLDDLPASLLDDLASGLPGLSPAHLPAHPKDVASELMG</sequence>
<keyword evidence="3" id="KW-1185">Reference proteome</keyword>